<keyword evidence="3" id="KW-0489">Methyltransferase</keyword>
<evidence type="ECO:0000259" key="2">
    <source>
        <dbReference type="Pfam" id="PF08241"/>
    </source>
</evidence>
<dbReference type="EMBL" id="CP001801">
    <property type="protein sequence ID" value="ACX96652.1"/>
    <property type="molecule type" value="Genomic_DNA"/>
</dbReference>
<dbReference type="InterPro" id="IPR029063">
    <property type="entry name" value="SAM-dependent_MTases_sf"/>
</dbReference>
<evidence type="ECO:0000256" key="1">
    <source>
        <dbReference type="SAM" id="MobiDB-lite"/>
    </source>
</evidence>
<dbReference type="Gene3D" id="3.40.50.150">
    <property type="entry name" value="Vaccinia Virus protein VP39"/>
    <property type="match status" value="1"/>
</dbReference>
<organism evidence="3 4">
    <name type="scientific">Halothiobacillus neapolitanus (strain ATCC 23641 / DSM 15147 / CIP 104769 / NCIMB 8539 / c2)</name>
    <name type="common">Thiobacillus neapolitanus</name>
    <dbReference type="NCBI Taxonomy" id="555778"/>
    <lineage>
        <taxon>Bacteria</taxon>
        <taxon>Pseudomonadati</taxon>
        <taxon>Pseudomonadota</taxon>
        <taxon>Gammaproteobacteria</taxon>
        <taxon>Chromatiales</taxon>
        <taxon>Halothiobacillaceae</taxon>
        <taxon>Halothiobacillus</taxon>
    </lineage>
</organism>
<dbReference type="Proteomes" id="UP000009102">
    <property type="component" value="Chromosome"/>
</dbReference>
<accession>D0L1S9</accession>
<dbReference type="eggNOG" id="COG2226">
    <property type="taxonomic scope" value="Bacteria"/>
</dbReference>
<keyword evidence="3" id="KW-0808">Transferase</keyword>
<keyword evidence="4" id="KW-1185">Reference proteome</keyword>
<dbReference type="InterPro" id="IPR013216">
    <property type="entry name" value="Methyltransf_11"/>
</dbReference>
<dbReference type="STRING" id="555778.Hneap_1830"/>
<feature type="region of interest" description="Disordered" evidence="1">
    <location>
        <begin position="257"/>
        <end position="281"/>
    </location>
</feature>
<reference evidence="3 4" key="1">
    <citation type="submission" date="2009-10" db="EMBL/GenBank/DDBJ databases">
        <title>Complete sequence of Halothiobacillus neapolitanus c2.</title>
        <authorList>
            <consortium name="US DOE Joint Genome Institute"/>
            <person name="Lucas S."/>
            <person name="Copeland A."/>
            <person name="Lapidus A."/>
            <person name="Glavina del Rio T."/>
            <person name="Tice H."/>
            <person name="Bruce D."/>
            <person name="Goodwin L."/>
            <person name="Pitluck S."/>
            <person name="Davenport K."/>
            <person name="Brettin T."/>
            <person name="Detter J.C."/>
            <person name="Han C."/>
            <person name="Tapia R."/>
            <person name="Larimer F."/>
            <person name="Land M."/>
            <person name="Hauser L."/>
            <person name="Kyrpides N."/>
            <person name="Mikhailova N."/>
            <person name="Kerfeld C."/>
            <person name="Cannon G."/>
            <person name="Heinhort S."/>
        </authorList>
    </citation>
    <scope>NUCLEOTIDE SEQUENCE [LARGE SCALE GENOMIC DNA]</scope>
    <source>
        <strain evidence="4">ATCC 23641 / c2</strain>
    </source>
</reference>
<feature type="domain" description="Methyltransferase type 11" evidence="2">
    <location>
        <begin position="68"/>
        <end position="132"/>
    </location>
</feature>
<dbReference type="OrthoDB" id="6191410at2"/>
<dbReference type="Pfam" id="PF08241">
    <property type="entry name" value="Methyltransf_11"/>
    <property type="match status" value="1"/>
</dbReference>
<sequence length="281" mass="32102">MRNDDLVHARHPTELISRWYNTPMGARLAEDLAACLGRLADDAFGYHAVMVGAVLPCEPRLRIRARTQVAATREELAETPLMAVQADFDYLPIETESADLVIALHVLESTREPHDIMRELDRIIRPEGRVLIVGVNPVSLWNLKKIGQQTWQGKDKMAQSGYLAGQHRAAWRVVDWLRLLGYDVQSVEHLGGLCPTTRPRFYDKMRSLRTISSKWLWFMQGFYVIDAVRRVSTPTAIRPAFRLPRMMPNKTRATVANQTTYQSISPHKRQPNGRSIHLSKK</sequence>
<dbReference type="RefSeq" id="WP_012824685.1">
    <property type="nucleotide sequence ID" value="NC_013422.1"/>
</dbReference>
<dbReference type="GO" id="GO:0008757">
    <property type="term" value="F:S-adenosylmethionine-dependent methyltransferase activity"/>
    <property type="evidence" value="ECO:0007669"/>
    <property type="project" value="InterPro"/>
</dbReference>
<gene>
    <name evidence="3" type="ordered locus">Hneap_1830</name>
</gene>
<dbReference type="KEGG" id="hna:Hneap_1830"/>
<dbReference type="GO" id="GO:0032259">
    <property type="term" value="P:methylation"/>
    <property type="evidence" value="ECO:0007669"/>
    <property type="project" value="UniProtKB-KW"/>
</dbReference>
<feature type="compositionally biased region" description="Basic residues" evidence="1">
    <location>
        <begin position="266"/>
        <end position="281"/>
    </location>
</feature>
<proteinExistence type="predicted"/>
<name>D0L1S9_HALNC</name>
<evidence type="ECO:0000313" key="3">
    <source>
        <dbReference type="EMBL" id="ACX96652.1"/>
    </source>
</evidence>
<evidence type="ECO:0000313" key="4">
    <source>
        <dbReference type="Proteomes" id="UP000009102"/>
    </source>
</evidence>
<dbReference type="AlphaFoldDB" id="D0L1S9"/>
<dbReference type="SUPFAM" id="SSF53335">
    <property type="entry name" value="S-adenosyl-L-methionine-dependent methyltransferases"/>
    <property type="match status" value="1"/>
</dbReference>
<dbReference type="HOGENOM" id="CLU_075049_0_1_6"/>
<protein>
    <submittedName>
        <fullName evidence="3">Methyltransferase type 11</fullName>
    </submittedName>
</protein>